<organism evidence="3 4">
    <name type="scientific">Rotaria magnacalcarata</name>
    <dbReference type="NCBI Taxonomy" id="392030"/>
    <lineage>
        <taxon>Eukaryota</taxon>
        <taxon>Metazoa</taxon>
        <taxon>Spiralia</taxon>
        <taxon>Gnathifera</taxon>
        <taxon>Rotifera</taxon>
        <taxon>Eurotatoria</taxon>
        <taxon>Bdelloidea</taxon>
        <taxon>Philodinida</taxon>
        <taxon>Philodinidae</taxon>
        <taxon>Rotaria</taxon>
    </lineage>
</organism>
<dbReference type="Proteomes" id="UP000663842">
    <property type="component" value="Unassembled WGS sequence"/>
</dbReference>
<dbReference type="EMBL" id="CAJOBF010000120">
    <property type="protein sequence ID" value="CAF3751864.1"/>
    <property type="molecule type" value="Genomic_DNA"/>
</dbReference>
<dbReference type="AlphaFoldDB" id="A0A819QFM2"/>
<proteinExistence type="predicted"/>
<reference evidence="3" key="1">
    <citation type="submission" date="2021-02" db="EMBL/GenBank/DDBJ databases">
        <authorList>
            <person name="Nowell W R."/>
        </authorList>
    </citation>
    <scope>NUCLEOTIDE SEQUENCE</scope>
</reference>
<name>A0A819QFM2_9BILA</name>
<protein>
    <submittedName>
        <fullName evidence="3">Uncharacterized protein</fullName>
    </submittedName>
</protein>
<keyword evidence="4" id="KW-1185">Reference proteome</keyword>
<dbReference type="EMBL" id="CAJOBG010002786">
    <property type="protein sequence ID" value="CAF4028094.1"/>
    <property type="molecule type" value="Genomic_DNA"/>
</dbReference>
<feature type="compositionally biased region" description="Polar residues" evidence="1">
    <location>
        <begin position="1"/>
        <end position="11"/>
    </location>
</feature>
<accession>A0A819QFM2</accession>
<dbReference type="Proteomes" id="UP000663866">
    <property type="component" value="Unassembled WGS sequence"/>
</dbReference>
<evidence type="ECO:0000313" key="3">
    <source>
        <dbReference type="EMBL" id="CAF4028094.1"/>
    </source>
</evidence>
<comment type="caution">
    <text evidence="3">The sequence shown here is derived from an EMBL/GenBank/DDBJ whole genome shotgun (WGS) entry which is preliminary data.</text>
</comment>
<evidence type="ECO:0000313" key="4">
    <source>
        <dbReference type="Proteomes" id="UP000663866"/>
    </source>
</evidence>
<gene>
    <name evidence="3" type="ORF">OVN521_LOCUS16619</name>
    <name evidence="2" type="ORF">UXM345_LOCUS2051</name>
</gene>
<evidence type="ECO:0000313" key="2">
    <source>
        <dbReference type="EMBL" id="CAF3751864.1"/>
    </source>
</evidence>
<feature type="compositionally biased region" description="Low complexity" evidence="1">
    <location>
        <begin position="14"/>
        <end position="38"/>
    </location>
</feature>
<sequence>MDKNDNAQAPTGESPAAGAQTSAATGAGTPSTALGTPGFLQSAQQRFDSMGDEAGSFLVGRTTWYNMLKAIQIEPGQFFVMSPYSPV</sequence>
<feature type="region of interest" description="Disordered" evidence="1">
    <location>
        <begin position="1"/>
        <end position="47"/>
    </location>
</feature>
<evidence type="ECO:0000256" key="1">
    <source>
        <dbReference type="SAM" id="MobiDB-lite"/>
    </source>
</evidence>